<evidence type="ECO:0000313" key="2">
    <source>
        <dbReference type="Proteomes" id="UP001607303"/>
    </source>
</evidence>
<dbReference type="Proteomes" id="UP001607303">
    <property type="component" value="Unassembled WGS sequence"/>
</dbReference>
<dbReference type="EMBL" id="JAYRBN010000113">
    <property type="protein sequence ID" value="KAL2723762.1"/>
    <property type="molecule type" value="Genomic_DNA"/>
</dbReference>
<sequence length="70" mass="8306">MGFKYCNGIIVRDETSKRLLNLISKIQHYSTFIYHFVRYMTMQALKGSPKNIIIKCFAANTTYFYENLKK</sequence>
<reference evidence="1 2" key="1">
    <citation type="journal article" date="2024" name="Ann. Entomol. Soc. Am.">
        <title>Genomic analyses of the southern and eastern yellowjacket wasps (Hymenoptera: Vespidae) reveal evolutionary signatures of social life.</title>
        <authorList>
            <person name="Catto M.A."/>
            <person name="Caine P.B."/>
            <person name="Orr S.E."/>
            <person name="Hunt B.G."/>
            <person name="Goodisman M.A.D."/>
        </authorList>
    </citation>
    <scope>NUCLEOTIDE SEQUENCE [LARGE SCALE GENOMIC DNA]</scope>
    <source>
        <strain evidence="1">232</strain>
        <tissue evidence="1">Head and thorax</tissue>
    </source>
</reference>
<proteinExistence type="predicted"/>
<organism evidence="1 2">
    <name type="scientific">Vespula maculifrons</name>
    <name type="common">Eastern yellow jacket</name>
    <name type="synonym">Wasp</name>
    <dbReference type="NCBI Taxonomy" id="7453"/>
    <lineage>
        <taxon>Eukaryota</taxon>
        <taxon>Metazoa</taxon>
        <taxon>Ecdysozoa</taxon>
        <taxon>Arthropoda</taxon>
        <taxon>Hexapoda</taxon>
        <taxon>Insecta</taxon>
        <taxon>Pterygota</taxon>
        <taxon>Neoptera</taxon>
        <taxon>Endopterygota</taxon>
        <taxon>Hymenoptera</taxon>
        <taxon>Apocrita</taxon>
        <taxon>Aculeata</taxon>
        <taxon>Vespoidea</taxon>
        <taxon>Vespidae</taxon>
        <taxon>Vespinae</taxon>
        <taxon>Vespula</taxon>
    </lineage>
</organism>
<keyword evidence="2" id="KW-1185">Reference proteome</keyword>
<evidence type="ECO:0000313" key="1">
    <source>
        <dbReference type="EMBL" id="KAL2723762.1"/>
    </source>
</evidence>
<dbReference type="AlphaFoldDB" id="A0ABD2AT14"/>
<comment type="caution">
    <text evidence="1">The sequence shown here is derived from an EMBL/GenBank/DDBJ whole genome shotgun (WGS) entry which is preliminary data.</text>
</comment>
<gene>
    <name evidence="1" type="ORF">V1477_018994</name>
</gene>
<protein>
    <submittedName>
        <fullName evidence="1">Uncharacterized protein</fullName>
    </submittedName>
</protein>
<name>A0ABD2AT14_VESMC</name>
<accession>A0ABD2AT14</accession>